<proteinExistence type="predicted"/>
<dbReference type="PRINTS" id="PR00081">
    <property type="entry name" value="GDHRDH"/>
</dbReference>
<dbReference type="EMBL" id="CAJPVJ010012912">
    <property type="protein sequence ID" value="CAG2174574.1"/>
    <property type="molecule type" value="Genomic_DNA"/>
</dbReference>
<dbReference type="InterPro" id="IPR036291">
    <property type="entry name" value="NAD(P)-bd_dom_sf"/>
</dbReference>
<organism evidence="1">
    <name type="scientific">Oppiella nova</name>
    <dbReference type="NCBI Taxonomy" id="334625"/>
    <lineage>
        <taxon>Eukaryota</taxon>
        <taxon>Metazoa</taxon>
        <taxon>Ecdysozoa</taxon>
        <taxon>Arthropoda</taxon>
        <taxon>Chelicerata</taxon>
        <taxon>Arachnida</taxon>
        <taxon>Acari</taxon>
        <taxon>Acariformes</taxon>
        <taxon>Sarcoptiformes</taxon>
        <taxon>Oribatida</taxon>
        <taxon>Brachypylina</taxon>
        <taxon>Oppioidea</taxon>
        <taxon>Oppiidae</taxon>
        <taxon>Oppiella</taxon>
    </lineage>
</organism>
<dbReference type="Pfam" id="PF13561">
    <property type="entry name" value="adh_short_C2"/>
    <property type="match status" value="1"/>
</dbReference>
<name>A0A7R9MBY7_9ACAR</name>
<dbReference type="SUPFAM" id="SSF51735">
    <property type="entry name" value="NAD(P)-binding Rossmann-fold domains"/>
    <property type="match status" value="1"/>
</dbReference>
<dbReference type="PANTHER" id="PTHR43975:SF2">
    <property type="entry name" value="EG:BACR7A4.14 PROTEIN-RELATED"/>
    <property type="match status" value="1"/>
</dbReference>
<gene>
    <name evidence="1" type="ORF">ONB1V03_LOCUS14018</name>
</gene>
<protein>
    <submittedName>
        <fullName evidence="1">Uncharacterized protein</fullName>
    </submittedName>
</protein>
<keyword evidence="2" id="KW-1185">Reference proteome</keyword>
<reference evidence="1" key="1">
    <citation type="submission" date="2020-11" db="EMBL/GenBank/DDBJ databases">
        <authorList>
            <person name="Tran Van P."/>
        </authorList>
    </citation>
    <scope>NUCLEOTIDE SEQUENCE</scope>
</reference>
<evidence type="ECO:0000313" key="2">
    <source>
        <dbReference type="Proteomes" id="UP000728032"/>
    </source>
</evidence>
<dbReference type="InterPro" id="IPR002347">
    <property type="entry name" value="SDR_fam"/>
</dbReference>
<evidence type="ECO:0000313" key="1">
    <source>
        <dbReference type="EMBL" id="CAD7657388.1"/>
    </source>
</evidence>
<accession>A0A7R9MBY7</accession>
<feature type="non-terminal residue" evidence="1">
    <location>
        <position position="182"/>
    </location>
</feature>
<dbReference type="OrthoDB" id="47007at2759"/>
<sequence>DVLVNNAGIVGLTDIEESGVDVKVKDILETNVHSVVLLCHLAVPHLIQSVGNVVSVSSVASTKPHSTFFGYCMAKSCVDILTKCLAIDLGPKGVRVNAVNPAVIKTNIFEAGFGLDVETTQQVIYRDCEQTYPLQRPGNPEEVAEAIAFLSSDEASFISGATLEVDGGSMWTSRGANPNNNL</sequence>
<dbReference type="Gene3D" id="3.40.50.720">
    <property type="entry name" value="NAD(P)-binding Rossmann-like Domain"/>
    <property type="match status" value="1"/>
</dbReference>
<dbReference type="AlphaFoldDB" id="A0A7R9MBY7"/>
<dbReference type="PANTHER" id="PTHR43975">
    <property type="entry name" value="ZGC:101858"/>
    <property type="match status" value="1"/>
</dbReference>
<dbReference type="Proteomes" id="UP000728032">
    <property type="component" value="Unassembled WGS sequence"/>
</dbReference>
<dbReference type="EMBL" id="OC927737">
    <property type="protein sequence ID" value="CAD7657388.1"/>
    <property type="molecule type" value="Genomic_DNA"/>
</dbReference>